<organism evidence="1 2">
    <name type="scientific">Sorangium cellulosum</name>
    <name type="common">Polyangium cellulosum</name>
    <dbReference type="NCBI Taxonomy" id="56"/>
    <lineage>
        <taxon>Bacteria</taxon>
        <taxon>Pseudomonadati</taxon>
        <taxon>Myxococcota</taxon>
        <taxon>Polyangia</taxon>
        <taxon>Polyangiales</taxon>
        <taxon>Polyangiaceae</taxon>
        <taxon>Sorangium</taxon>
    </lineage>
</organism>
<dbReference type="Gene3D" id="3.40.50.2300">
    <property type="match status" value="2"/>
</dbReference>
<sequence length="350" mass="38245">MSRVLVLSSYGVGAGVGAHYPPVQEFERELARLGTGADLVVHHARSLQAHADFLRSLSVNPALVYACGSSVMEVAARVLDERGASGVPIVYWGSHIADCGELVNPRPSSPWISGVDVPMPLYHSHRHFRLLKRLFPNLEQVHCAFSMDSAFVRGARRARYERALARERANPWIPSGAELSAFPGLGRLGELIDVAVFEHPCADPERAAQAARAIPPAARRAPDAVRACLISCIDCLHIDGAVEQMARVASESGVPFIGLNFGAFLPQHGPILSFESDLIGASRLAARMAHDLLRRARRPDRERIAAYDQFVLRLHPALAGAWGLRLSDREQAWILKSFGRTLASTHEETP</sequence>
<dbReference type="EMBL" id="JEME01001614">
    <property type="protein sequence ID" value="KYG06595.1"/>
    <property type="molecule type" value="Genomic_DNA"/>
</dbReference>
<gene>
    <name evidence="1" type="ORF">BE21_03115</name>
</gene>
<dbReference type="Proteomes" id="UP000075502">
    <property type="component" value="Unassembled WGS sequence"/>
</dbReference>
<dbReference type="AlphaFoldDB" id="A0A150TPH5"/>
<comment type="caution">
    <text evidence="1">The sequence shown here is derived from an EMBL/GenBank/DDBJ whole genome shotgun (WGS) entry which is preliminary data.</text>
</comment>
<accession>A0A150TPH5</accession>
<reference evidence="1 2" key="1">
    <citation type="submission" date="2014-02" db="EMBL/GenBank/DDBJ databases">
        <title>The small core and large imbalanced accessory genome model reveals a collaborative survival strategy of Sorangium cellulosum strains in nature.</title>
        <authorList>
            <person name="Han K."/>
            <person name="Peng R."/>
            <person name="Blom J."/>
            <person name="Li Y.-Z."/>
        </authorList>
    </citation>
    <scope>NUCLEOTIDE SEQUENCE [LARGE SCALE GENOMIC DNA]</scope>
    <source>
        <strain evidence="1 2">So0007-03</strain>
    </source>
</reference>
<name>A0A150TPH5_SORCE</name>
<evidence type="ECO:0000313" key="1">
    <source>
        <dbReference type="EMBL" id="KYG06595.1"/>
    </source>
</evidence>
<evidence type="ECO:0000313" key="2">
    <source>
        <dbReference type="Proteomes" id="UP000075502"/>
    </source>
</evidence>
<protein>
    <submittedName>
        <fullName evidence="1">Uncharacterized protein</fullName>
    </submittedName>
</protein>
<proteinExistence type="predicted"/>